<feature type="signal peptide" evidence="1">
    <location>
        <begin position="1"/>
        <end position="34"/>
    </location>
</feature>
<dbReference type="AlphaFoldDB" id="A0A2W4SBJ0"/>
<dbReference type="Proteomes" id="UP000249396">
    <property type="component" value="Unassembled WGS sequence"/>
</dbReference>
<evidence type="ECO:0000313" key="2">
    <source>
        <dbReference type="EMBL" id="PZN72910.1"/>
    </source>
</evidence>
<gene>
    <name evidence="2" type="ORF">DM484_23745</name>
</gene>
<accession>A0A2W4SBJ0</accession>
<comment type="caution">
    <text evidence="2">The sequence shown here is derived from an EMBL/GenBank/DDBJ whole genome shotgun (WGS) entry which is preliminary data.</text>
</comment>
<evidence type="ECO:0000256" key="1">
    <source>
        <dbReference type="SAM" id="SignalP"/>
    </source>
</evidence>
<proteinExistence type="predicted"/>
<feature type="chain" id="PRO_5015954085" description="LTXXQ motif family protein" evidence="1">
    <location>
        <begin position="35"/>
        <end position="153"/>
    </location>
</feature>
<dbReference type="EMBL" id="QJPH01000472">
    <property type="protein sequence ID" value="PZN72910.1"/>
    <property type="molecule type" value="Genomic_DNA"/>
</dbReference>
<organism evidence="2 3">
    <name type="scientific">Candidatus Methylumidiphilus alinenensis</name>
    <dbReference type="NCBI Taxonomy" id="2202197"/>
    <lineage>
        <taxon>Bacteria</taxon>
        <taxon>Pseudomonadati</taxon>
        <taxon>Pseudomonadota</taxon>
        <taxon>Gammaproteobacteria</taxon>
        <taxon>Methylococcales</taxon>
        <taxon>Candidatus Methylumidiphilus</taxon>
    </lineage>
</organism>
<name>A0A2W4SBJ0_9GAMM</name>
<evidence type="ECO:0008006" key="4">
    <source>
        <dbReference type="Google" id="ProtNLM"/>
    </source>
</evidence>
<sequence length="153" mass="16922">MKKNSHLFADAALRTVAATALLATLTFASAQAVAAKPSAEDRVEARITQLHTLIDITPTQESQWGKVAEVMRDNTKTLDALSKMRSEHTKTMTAVEDMKSYGEIAAAHVDGINKLIPVFEVLYDSMSDAQKKEADEAFRFGHRHHHHGKNSNH</sequence>
<dbReference type="Pfam" id="PF07813">
    <property type="entry name" value="LTXXQ"/>
    <property type="match status" value="1"/>
</dbReference>
<keyword evidence="1" id="KW-0732">Signal</keyword>
<protein>
    <recommendedName>
        <fullName evidence="4">LTXXQ motif family protein</fullName>
    </recommendedName>
</protein>
<dbReference type="InterPro" id="IPR012899">
    <property type="entry name" value="LTXXQ"/>
</dbReference>
<evidence type="ECO:0000313" key="3">
    <source>
        <dbReference type="Proteomes" id="UP000249396"/>
    </source>
</evidence>
<dbReference type="GO" id="GO:0042597">
    <property type="term" value="C:periplasmic space"/>
    <property type="evidence" value="ECO:0007669"/>
    <property type="project" value="InterPro"/>
</dbReference>
<reference evidence="2 3" key="1">
    <citation type="journal article" date="2018" name="Aquat. Microb. Ecol.">
        <title>Gammaproteobacterial methanotrophs dominate.</title>
        <authorList>
            <person name="Rissanen A.J."/>
            <person name="Saarenheimo J."/>
            <person name="Tiirola M."/>
            <person name="Peura S."/>
            <person name="Aalto S.L."/>
            <person name="Karvinen A."/>
            <person name="Nykanen H."/>
        </authorList>
    </citation>
    <scope>NUCLEOTIDE SEQUENCE [LARGE SCALE GENOMIC DNA]</scope>
    <source>
        <strain evidence="2">AMbin10</strain>
    </source>
</reference>